<accession>A0A6A5QMG1</accession>
<keyword evidence="2" id="KW-1133">Transmembrane helix</keyword>
<protein>
    <submittedName>
        <fullName evidence="3">Uncharacterized protein</fullName>
    </submittedName>
</protein>
<feature type="transmembrane region" description="Helical" evidence="2">
    <location>
        <begin position="12"/>
        <end position="33"/>
    </location>
</feature>
<evidence type="ECO:0000256" key="1">
    <source>
        <dbReference type="SAM" id="MobiDB-lite"/>
    </source>
</evidence>
<reference evidence="3" key="1">
    <citation type="journal article" date="2020" name="Stud. Mycol.">
        <title>101 Dothideomycetes genomes: a test case for predicting lifestyles and emergence of pathogens.</title>
        <authorList>
            <person name="Haridas S."/>
            <person name="Albert R."/>
            <person name="Binder M."/>
            <person name="Bloem J."/>
            <person name="Labutti K."/>
            <person name="Salamov A."/>
            <person name="Andreopoulos B."/>
            <person name="Baker S."/>
            <person name="Barry K."/>
            <person name="Bills G."/>
            <person name="Bluhm B."/>
            <person name="Cannon C."/>
            <person name="Castanera R."/>
            <person name="Culley D."/>
            <person name="Daum C."/>
            <person name="Ezra D."/>
            <person name="Gonzalez J."/>
            <person name="Henrissat B."/>
            <person name="Kuo A."/>
            <person name="Liang C."/>
            <person name="Lipzen A."/>
            <person name="Lutzoni F."/>
            <person name="Magnuson J."/>
            <person name="Mondo S."/>
            <person name="Nolan M."/>
            <person name="Ohm R."/>
            <person name="Pangilinan J."/>
            <person name="Park H.-J."/>
            <person name="Ramirez L."/>
            <person name="Alfaro M."/>
            <person name="Sun H."/>
            <person name="Tritt A."/>
            <person name="Yoshinaga Y."/>
            <person name="Zwiers L.-H."/>
            <person name="Turgeon B."/>
            <person name="Goodwin S."/>
            <person name="Spatafora J."/>
            <person name="Crous P."/>
            <person name="Grigoriev I."/>
        </authorList>
    </citation>
    <scope>NUCLEOTIDE SEQUENCE</scope>
    <source>
        <strain evidence="3">HMLAC05119</strain>
    </source>
</reference>
<dbReference type="Proteomes" id="UP000800096">
    <property type="component" value="Unassembled WGS sequence"/>
</dbReference>
<evidence type="ECO:0000313" key="3">
    <source>
        <dbReference type="EMBL" id="KAF1915664.1"/>
    </source>
</evidence>
<dbReference type="AlphaFoldDB" id="A0A6A5QMG1"/>
<keyword evidence="4" id="KW-1185">Reference proteome</keyword>
<feature type="region of interest" description="Disordered" evidence="1">
    <location>
        <begin position="59"/>
        <end position="82"/>
    </location>
</feature>
<feature type="compositionally biased region" description="Pro residues" evidence="1">
    <location>
        <begin position="71"/>
        <end position="82"/>
    </location>
</feature>
<organism evidence="3 4">
    <name type="scientific">Ampelomyces quisqualis</name>
    <name type="common">Powdery mildew agent</name>
    <dbReference type="NCBI Taxonomy" id="50730"/>
    <lineage>
        <taxon>Eukaryota</taxon>
        <taxon>Fungi</taxon>
        <taxon>Dikarya</taxon>
        <taxon>Ascomycota</taxon>
        <taxon>Pezizomycotina</taxon>
        <taxon>Dothideomycetes</taxon>
        <taxon>Pleosporomycetidae</taxon>
        <taxon>Pleosporales</taxon>
        <taxon>Pleosporineae</taxon>
        <taxon>Phaeosphaeriaceae</taxon>
        <taxon>Ampelomyces</taxon>
    </lineage>
</organism>
<proteinExistence type="predicted"/>
<evidence type="ECO:0000256" key="2">
    <source>
        <dbReference type="SAM" id="Phobius"/>
    </source>
</evidence>
<sequence>MLQMSLGFSPPLRHPTPIVLVVCILPIHMSALIPTYKAKNWTLWTPKASPPAYHLASHNIPHPKRLHPNPFTMPKPPCRGKR</sequence>
<name>A0A6A5QMG1_AMPQU</name>
<gene>
    <name evidence="3" type="ORF">BDU57DRAFT_518738</name>
</gene>
<evidence type="ECO:0000313" key="4">
    <source>
        <dbReference type="Proteomes" id="UP000800096"/>
    </source>
</evidence>
<keyword evidence="2" id="KW-0472">Membrane</keyword>
<dbReference type="EMBL" id="ML979136">
    <property type="protein sequence ID" value="KAF1915664.1"/>
    <property type="molecule type" value="Genomic_DNA"/>
</dbReference>
<keyword evidence="2" id="KW-0812">Transmembrane</keyword>